<dbReference type="PANTHER" id="PTHR33112">
    <property type="entry name" value="DOMAIN PROTEIN, PUTATIVE-RELATED"/>
    <property type="match status" value="1"/>
</dbReference>
<feature type="domain" description="Heterokaryon incompatibility" evidence="1">
    <location>
        <begin position="206"/>
        <end position="321"/>
    </location>
</feature>
<name>A0A0B7KJ26_BIOOC</name>
<dbReference type="AlphaFoldDB" id="A0A0B7KJ26"/>
<accession>A0A0B7KJ26</accession>
<organism evidence="2">
    <name type="scientific">Bionectria ochroleuca</name>
    <name type="common">Gliocladium roseum</name>
    <dbReference type="NCBI Taxonomy" id="29856"/>
    <lineage>
        <taxon>Eukaryota</taxon>
        <taxon>Fungi</taxon>
        <taxon>Dikarya</taxon>
        <taxon>Ascomycota</taxon>
        <taxon>Pezizomycotina</taxon>
        <taxon>Sordariomycetes</taxon>
        <taxon>Hypocreomycetidae</taxon>
        <taxon>Hypocreales</taxon>
        <taxon>Bionectriaceae</taxon>
        <taxon>Clonostachys</taxon>
    </lineage>
</organism>
<gene>
    <name evidence="2" type="ORF">BN869_000013681_1</name>
</gene>
<sequence length="691" mass="77848">MLCQVCQVGLEGIWDPSKTTRVCRKEEFKDETGTMHISVPFPNAKPEDPEYSLPQNYLLGHHPTLDSFRNSVRDGCIMCCCLESYLVKEEDDANRKIAQLGYFSLFTVEFQNKDATMHVYVRDTYGFLNLSSCTTSDLQINLDPSPSMIDDTAWDLIQSWLDTCIRTHKRCNEREQVVPDRLLQLDRASESFRLINKRELEPSVRYVTLTHCYNIDNQSLQLTQSTLEQLSSSQPLSTLPLAYRDAFSVISRLGLSYLWIDRLCVFQTDRTEPYRATDNNQLRDIFSNAFLGIATTGSTSPSSGLFATHHRRLITPTVLHIPVDDKGTMVPYMAKSEQQGEKVIDFWDEPLSKSAQAMNQRLLTPRMLHFGRSLIYWECHSAICDETHPKGRLNFPDFYFGLEGEKTQTGQELQTIWKPLLDVVFPAADPVDQVFVHWFALLERFALCSFSSPGERLARVAGLASEMGESLSQRGYNNTAYFAGMWKAMLPGGLLWNIRKDGHRPAGNNVPSWSWAAVEGPLVIQKVTPERANEGLICELVSANMSTPSFEQVTGISDGVVVLKGKLFSGKAAQNTTLPPSIGTIAETRWDLKSLATVGGSPIAFDAPNSMQGLNWTVVFDTKQDVTCDIFCFPIYMNLEKEQWHRIAGLVLSQLDDGRFARRGLWSIVVDSTEKALEIIDSVPNQDIEIV</sequence>
<dbReference type="PANTHER" id="PTHR33112:SF9">
    <property type="entry name" value="HETEROKARYON INCOMPATIBILITY DOMAIN-CONTAINING PROTEIN"/>
    <property type="match status" value="1"/>
</dbReference>
<dbReference type="Pfam" id="PF06985">
    <property type="entry name" value="HET"/>
    <property type="match status" value="1"/>
</dbReference>
<evidence type="ECO:0000313" key="2">
    <source>
        <dbReference type="EMBL" id="CEO57623.1"/>
    </source>
</evidence>
<dbReference type="EMBL" id="CDPU01000115">
    <property type="protein sequence ID" value="CEO57623.1"/>
    <property type="molecule type" value="Genomic_DNA"/>
</dbReference>
<dbReference type="InterPro" id="IPR010730">
    <property type="entry name" value="HET"/>
</dbReference>
<proteinExistence type="predicted"/>
<protein>
    <recommendedName>
        <fullName evidence="1">Heterokaryon incompatibility domain-containing protein</fullName>
    </recommendedName>
</protein>
<evidence type="ECO:0000259" key="1">
    <source>
        <dbReference type="Pfam" id="PF06985"/>
    </source>
</evidence>
<reference evidence="2" key="1">
    <citation type="submission" date="2015-01" db="EMBL/GenBank/DDBJ databases">
        <authorList>
            <person name="Durling Mikael"/>
        </authorList>
    </citation>
    <scope>NUCLEOTIDE SEQUENCE</scope>
</reference>